<dbReference type="Proteomes" id="UP000789901">
    <property type="component" value="Unassembled WGS sequence"/>
</dbReference>
<name>A0ABN7UWE7_GIGMA</name>
<evidence type="ECO:0000313" key="1">
    <source>
        <dbReference type="EMBL" id="CAG8679486.1"/>
    </source>
</evidence>
<gene>
    <name evidence="1" type="ORF">GMARGA_LOCUS10873</name>
</gene>
<accession>A0ABN7UWE7</accession>
<protein>
    <submittedName>
        <fullName evidence="1">10569_t:CDS:1</fullName>
    </submittedName>
</protein>
<comment type="caution">
    <text evidence="1">The sequence shown here is derived from an EMBL/GenBank/DDBJ whole genome shotgun (WGS) entry which is preliminary data.</text>
</comment>
<organism evidence="1 2">
    <name type="scientific">Gigaspora margarita</name>
    <dbReference type="NCBI Taxonomy" id="4874"/>
    <lineage>
        <taxon>Eukaryota</taxon>
        <taxon>Fungi</taxon>
        <taxon>Fungi incertae sedis</taxon>
        <taxon>Mucoromycota</taxon>
        <taxon>Glomeromycotina</taxon>
        <taxon>Glomeromycetes</taxon>
        <taxon>Diversisporales</taxon>
        <taxon>Gigasporaceae</taxon>
        <taxon>Gigaspora</taxon>
    </lineage>
</organism>
<reference evidence="1 2" key="1">
    <citation type="submission" date="2021-06" db="EMBL/GenBank/DDBJ databases">
        <authorList>
            <person name="Kallberg Y."/>
            <person name="Tangrot J."/>
            <person name="Rosling A."/>
        </authorList>
    </citation>
    <scope>NUCLEOTIDE SEQUENCE [LARGE SCALE GENOMIC DNA]</scope>
    <source>
        <strain evidence="1 2">120-4 pot B 10/14</strain>
    </source>
</reference>
<dbReference type="EMBL" id="CAJVQB010006208">
    <property type="protein sequence ID" value="CAG8679486.1"/>
    <property type="molecule type" value="Genomic_DNA"/>
</dbReference>
<evidence type="ECO:0000313" key="2">
    <source>
        <dbReference type="Proteomes" id="UP000789901"/>
    </source>
</evidence>
<proteinExistence type="predicted"/>
<sequence>MKKEESKACGLKNLTDLIVEIELNNSTVPAVPNTRMGYDELWKPICKSKHYPIKLSTQIPQK</sequence>
<keyword evidence="2" id="KW-1185">Reference proteome</keyword>